<keyword evidence="1" id="KW-0812">Transmembrane</keyword>
<gene>
    <name evidence="4" type="ORF">PACTADRAFT_33563</name>
</gene>
<dbReference type="PANTHER" id="PTHR31685">
    <property type="entry name" value="INTEGRAL MEMBRANE PROTEIN (AFU_ORTHOLOGUE AFUA_6G12730)-RELATED"/>
    <property type="match status" value="1"/>
</dbReference>
<evidence type="ECO:0000313" key="4">
    <source>
        <dbReference type="EMBL" id="ODV96389.1"/>
    </source>
</evidence>
<protein>
    <recommendedName>
        <fullName evidence="3">Protein YTP1-like C-terminal domain-containing protein</fullName>
    </recommendedName>
</protein>
<dbReference type="PANTHER" id="PTHR31685:SF2">
    <property type="entry name" value="PROTEIN YTP1"/>
    <property type="match status" value="1"/>
</dbReference>
<feature type="transmembrane region" description="Helical" evidence="1">
    <location>
        <begin position="307"/>
        <end position="330"/>
    </location>
</feature>
<dbReference type="Pfam" id="PF10355">
    <property type="entry name" value="Ytp1"/>
    <property type="match status" value="1"/>
</dbReference>
<feature type="transmembrane region" description="Helical" evidence="1">
    <location>
        <begin position="105"/>
        <end position="129"/>
    </location>
</feature>
<dbReference type="AlphaFoldDB" id="A0A1E4TXD1"/>
<dbReference type="OrthoDB" id="4137487at2759"/>
<evidence type="ECO:0000256" key="1">
    <source>
        <dbReference type="SAM" id="Phobius"/>
    </source>
</evidence>
<feature type="chain" id="PRO_5009163394" description="Protein YTP1-like C-terminal domain-containing protein" evidence="2">
    <location>
        <begin position="17"/>
        <end position="442"/>
    </location>
</feature>
<dbReference type="EMBL" id="KV454013">
    <property type="protein sequence ID" value="ODV96389.1"/>
    <property type="molecule type" value="Genomic_DNA"/>
</dbReference>
<accession>A0A1E4TXD1</accession>
<feature type="transmembrane region" description="Helical" evidence="1">
    <location>
        <begin position="42"/>
        <end position="64"/>
    </location>
</feature>
<keyword evidence="5" id="KW-1185">Reference proteome</keyword>
<feature type="transmembrane region" description="Helical" evidence="1">
    <location>
        <begin position="150"/>
        <end position="175"/>
    </location>
</feature>
<sequence length="442" mass="49439">MIFIFICSVLVGSVGAMDMEEEDGSDLAPIDFSDLHAVSKTFHWLLTLFFLLIIPSISTILVFAGKHATASVLQVISAIYATLEAIILRFPDRDGYENVTSRGTAWFLAFFTVFTAFVGSLTSGTHIFLDNENKSLSKWASRLSEKFLVVLHKILSILATVTGWVKVCMAVVAMFGFCYGKSTGQCIAHGIMGSSFVLYGFYYTVLLIIPWIRNGTNSKQSPEMFDSIIITVWGFINTWTEHRWGKEPWNMGDYQHTSMGIVWWSMGLLGIYLSRGGRRSFIPAVVLMFTGYSMSEHTQHLAVSTKVHSMFGLMLMSGGLTRIIEIGFLLKDERSVPNKILSFQYFPAFLLIESGILFMGANEEQLELVTRLGSDHSAYILVLTSAASLINLWFLLLLQLYLKLVGANELQVDMHGEYTAVHDDFELDDLSTHDTNEVPTPV</sequence>
<dbReference type="STRING" id="669874.A0A1E4TXD1"/>
<feature type="transmembrane region" description="Helical" evidence="1">
    <location>
        <begin position="379"/>
        <end position="402"/>
    </location>
</feature>
<evidence type="ECO:0000313" key="5">
    <source>
        <dbReference type="Proteomes" id="UP000094236"/>
    </source>
</evidence>
<reference evidence="5" key="1">
    <citation type="submission" date="2016-05" db="EMBL/GenBank/DDBJ databases">
        <title>Comparative genomics of biotechnologically important yeasts.</title>
        <authorList>
            <consortium name="DOE Joint Genome Institute"/>
            <person name="Riley R."/>
            <person name="Haridas S."/>
            <person name="Wolfe K.H."/>
            <person name="Lopes M.R."/>
            <person name="Hittinger C.T."/>
            <person name="Goker M."/>
            <person name="Salamov A."/>
            <person name="Wisecaver J."/>
            <person name="Long T.M."/>
            <person name="Aerts A.L."/>
            <person name="Barry K."/>
            <person name="Choi C."/>
            <person name="Clum A."/>
            <person name="Coughlan A.Y."/>
            <person name="Deshpande S."/>
            <person name="Douglass A.P."/>
            <person name="Hanson S.J."/>
            <person name="Klenk H.-P."/>
            <person name="Labutti K."/>
            <person name="Lapidus A."/>
            <person name="Lindquist E."/>
            <person name="Lipzen A."/>
            <person name="Meier-Kolthoff J.P."/>
            <person name="Ohm R.A."/>
            <person name="Otillar R.P."/>
            <person name="Pangilinan J."/>
            <person name="Peng Y."/>
            <person name="Rokas A."/>
            <person name="Rosa C.A."/>
            <person name="Scheuner C."/>
            <person name="Sibirny A.A."/>
            <person name="Slot J.C."/>
            <person name="Stielow J.B."/>
            <person name="Sun H."/>
            <person name="Kurtzman C.P."/>
            <person name="Blackwell M."/>
            <person name="Grigoriev I.V."/>
            <person name="Jeffries T.W."/>
        </authorList>
    </citation>
    <scope>NUCLEOTIDE SEQUENCE [LARGE SCALE GENOMIC DNA]</scope>
    <source>
        <strain evidence="5">NRRL Y-2460</strain>
    </source>
</reference>
<name>A0A1E4TXD1_PACTA</name>
<keyword evidence="1" id="KW-1133">Transmembrane helix</keyword>
<feature type="transmembrane region" description="Helical" evidence="1">
    <location>
        <begin position="280"/>
        <end position="295"/>
    </location>
</feature>
<dbReference type="Proteomes" id="UP000094236">
    <property type="component" value="Unassembled WGS sequence"/>
</dbReference>
<evidence type="ECO:0000256" key="2">
    <source>
        <dbReference type="SAM" id="SignalP"/>
    </source>
</evidence>
<keyword evidence="2" id="KW-0732">Signal</keyword>
<evidence type="ECO:0000259" key="3">
    <source>
        <dbReference type="Pfam" id="PF10355"/>
    </source>
</evidence>
<feature type="transmembrane region" description="Helical" evidence="1">
    <location>
        <begin position="71"/>
        <end position="90"/>
    </location>
</feature>
<feature type="transmembrane region" description="Helical" evidence="1">
    <location>
        <begin position="254"/>
        <end position="273"/>
    </location>
</feature>
<organism evidence="4 5">
    <name type="scientific">Pachysolen tannophilus NRRL Y-2460</name>
    <dbReference type="NCBI Taxonomy" id="669874"/>
    <lineage>
        <taxon>Eukaryota</taxon>
        <taxon>Fungi</taxon>
        <taxon>Dikarya</taxon>
        <taxon>Ascomycota</taxon>
        <taxon>Saccharomycotina</taxon>
        <taxon>Pichiomycetes</taxon>
        <taxon>Pachysolenaceae</taxon>
        <taxon>Pachysolen</taxon>
    </lineage>
</organism>
<feature type="transmembrane region" description="Helical" evidence="1">
    <location>
        <begin position="187"/>
        <end position="212"/>
    </location>
</feature>
<keyword evidence="1" id="KW-0472">Membrane</keyword>
<feature type="signal peptide" evidence="2">
    <location>
        <begin position="1"/>
        <end position="16"/>
    </location>
</feature>
<feature type="transmembrane region" description="Helical" evidence="1">
    <location>
        <begin position="342"/>
        <end position="359"/>
    </location>
</feature>
<feature type="domain" description="Protein YTP1-like C-terminal" evidence="3">
    <location>
        <begin position="163"/>
        <end position="401"/>
    </location>
</feature>
<dbReference type="InterPro" id="IPR018827">
    <property type="entry name" value="YTP1_C"/>
</dbReference>
<proteinExistence type="predicted"/>